<feature type="compositionally biased region" description="Polar residues" evidence="1">
    <location>
        <begin position="156"/>
        <end position="167"/>
    </location>
</feature>
<organism evidence="3 4">
    <name type="scientific">Streptomyces chengmaiensis</name>
    <dbReference type="NCBI Taxonomy" id="3040919"/>
    <lineage>
        <taxon>Bacteria</taxon>
        <taxon>Bacillati</taxon>
        <taxon>Actinomycetota</taxon>
        <taxon>Actinomycetes</taxon>
        <taxon>Kitasatosporales</taxon>
        <taxon>Streptomycetaceae</taxon>
        <taxon>Streptomyces</taxon>
    </lineage>
</organism>
<evidence type="ECO:0000313" key="4">
    <source>
        <dbReference type="Proteomes" id="UP001223144"/>
    </source>
</evidence>
<evidence type="ECO:0000313" key="3">
    <source>
        <dbReference type="EMBL" id="MDH2393817.1"/>
    </source>
</evidence>
<keyword evidence="2" id="KW-0812">Transmembrane</keyword>
<keyword evidence="2" id="KW-0472">Membrane</keyword>
<protein>
    <submittedName>
        <fullName evidence="3">Uncharacterized protein</fullName>
    </submittedName>
</protein>
<comment type="caution">
    <text evidence="3">The sequence shown here is derived from an EMBL/GenBank/DDBJ whole genome shotgun (WGS) entry which is preliminary data.</text>
</comment>
<proteinExistence type="predicted"/>
<feature type="region of interest" description="Disordered" evidence="1">
    <location>
        <begin position="150"/>
        <end position="180"/>
    </location>
</feature>
<dbReference type="Proteomes" id="UP001223144">
    <property type="component" value="Unassembled WGS sequence"/>
</dbReference>
<evidence type="ECO:0000256" key="1">
    <source>
        <dbReference type="SAM" id="MobiDB-lite"/>
    </source>
</evidence>
<feature type="compositionally biased region" description="Low complexity" evidence="1">
    <location>
        <begin position="1"/>
        <end position="27"/>
    </location>
</feature>
<keyword evidence="4" id="KW-1185">Reference proteome</keyword>
<gene>
    <name evidence="3" type="ORF">QCN29_34680</name>
</gene>
<dbReference type="RefSeq" id="WP_279933168.1">
    <property type="nucleotide sequence ID" value="NZ_JARWBG010000085.1"/>
</dbReference>
<feature type="transmembrane region" description="Helical" evidence="2">
    <location>
        <begin position="53"/>
        <end position="86"/>
    </location>
</feature>
<feature type="transmembrane region" description="Helical" evidence="2">
    <location>
        <begin position="106"/>
        <end position="128"/>
    </location>
</feature>
<dbReference type="EMBL" id="JARWBG010000085">
    <property type="protein sequence ID" value="MDH2393817.1"/>
    <property type="molecule type" value="Genomic_DNA"/>
</dbReference>
<name>A0ABT6HYN1_9ACTN</name>
<sequence>MSTQTLEKTETTAPTSTAATAKKTTAKPAKEQKDSKLRTGWRRLAPKKETGRFSVVVWAGFFRAIVLLADYLLAFITATVIIPLLGAWLHQQSGASRGALSADGTIAMWLMPLLFLVALLAAGEIVVMRGMWRWATRMIAKIRDARGEATGADVTPKSTTRTTNQSKTNRKRSKGCAPQD</sequence>
<evidence type="ECO:0000256" key="2">
    <source>
        <dbReference type="SAM" id="Phobius"/>
    </source>
</evidence>
<keyword evidence="2" id="KW-1133">Transmembrane helix</keyword>
<feature type="region of interest" description="Disordered" evidence="1">
    <location>
        <begin position="1"/>
        <end position="35"/>
    </location>
</feature>
<accession>A0ABT6HYN1</accession>
<reference evidence="3 4" key="1">
    <citation type="submission" date="2023-04" db="EMBL/GenBank/DDBJ databases">
        <title>Streptomyces chengmaiensis sp. nov. isolated from the stem of mangrove plant in Hainan.</title>
        <authorList>
            <person name="Huang X."/>
            <person name="Zhou S."/>
            <person name="Chu X."/>
            <person name="Xie Y."/>
            <person name="Lin Y."/>
        </authorList>
    </citation>
    <scope>NUCLEOTIDE SEQUENCE [LARGE SCALE GENOMIC DNA]</scope>
    <source>
        <strain evidence="3 4">HNM0663</strain>
    </source>
</reference>